<dbReference type="NCBIfam" id="TIGR01131">
    <property type="entry name" value="ATP_synt_6_or_A"/>
    <property type="match status" value="1"/>
</dbReference>
<protein>
    <recommendedName>
        <fullName evidence="11">ATP synthase subunit a</fullName>
    </recommendedName>
</protein>
<dbReference type="InterPro" id="IPR045083">
    <property type="entry name" value="ATP_synth_F0_asu_bact/mt"/>
</dbReference>
<keyword evidence="8" id="KW-0406">Ion transport</keyword>
<dbReference type="PROSITE" id="PS00449">
    <property type="entry name" value="ATPASE_A"/>
    <property type="match status" value="1"/>
</dbReference>
<dbReference type="GO" id="GO:0005743">
    <property type="term" value="C:mitochondrial inner membrane"/>
    <property type="evidence" value="ECO:0007669"/>
    <property type="project" value="UniProtKB-SubCell"/>
</dbReference>
<evidence type="ECO:0000256" key="5">
    <source>
        <dbReference type="ARBA" id="ARBA00022692"/>
    </source>
</evidence>
<dbReference type="GO" id="GO:0046933">
    <property type="term" value="F:proton-transporting ATP synthase activity, rotational mechanism"/>
    <property type="evidence" value="ECO:0007669"/>
    <property type="project" value="TreeGrafter"/>
</dbReference>
<dbReference type="PANTHER" id="PTHR11410">
    <property type="entry name" value="ATP SYNTHASE SUBUNIT A"/>
    <property type="match status" value="1"/>
</dbReference>
<keyword evidence="3" id="KW-0813">Transport</keyword>
<name>A0A6H1PGK7_9MOLL</name>
<keyword evidence="6" id="KW-0375">Hydrogen ion transport</keyword>
<feature type="transmembrane region" description="Helical" evidence="12">
    <location>
        <begin position="201"/>
        <end position="225"/>
    </location>
</feature>
<feature type="transmembrane region" description="Helical" evidence="12">
    <location>
        <begin position="71"/>
        <end position="95"/>
    </location>
</feature>
<evidence type="ECO:0000256" key="12">
    <source>
        <dbReference type="SAM" id="Phobius"/>
    </source>
</evidence>
<dbReference type="Gene3D" id="1.20.120.220">
    <property type="entry name" value="ATP synthase, F0 complex, subunit A"/>
    <property type="match status" value="1"/>
</dbReference>
<sequence length="231" mass="25952">MLMDIFSSFDEQNFNLVSFIPVVWFLGGGPLFLLQSKYWVHLSRWNFMIFSFMSFMSGQVGRIAGKNISGFLVMMVSIFIFLIIVNLVSLGPYVFSFSSHLSFSFFLGFPLWCSLVMSGIFFNYSSVIGHFLPSGGPAVLNPFLVLVESVSILVRPVTLAIRLTANMSAGHIILGLIGGYLSSGMFFYSYFIILILVVVEIFYFMFEVGVSIIQAYIFSLLVSLYSEDHPI</sequence>
<dbReference type="EMBL" id="MN864051">
    <property type="protein sequence ID" value="QIZ12532.1"/>
    <property type="molecule type" value="Genomic_DNA"/>
</dbReference>
<feature type="transmembrane region" description="Helical" evidence="12">
    <location>
        <begin position="173"/>
        <end position="195"/>
    </location>
</feature>
<evidence type="ECO:0000256" key="7">
    <source>
        <dbReference type="ARBA" id="ARBA00022989"/>
    </source>
</evidence>
<feature type="transmembrane region" description="Helical" evidence="12">
    <location>
        <begin position="12"/>
        <end position="33"/>
    </location>
</feature>
<accession>A0A6H1PGK7</accession>
<dbReference type="InterPro" id="IPR023011">
    <property type="entry name" value="ATP_synth_F0_asu_AS"/>
</dbReference>
<feature type="transmembrane region" description="Helical" evidence="12">
    <location>
        <begin position="45"/>
        <end position="65"/>
    </location>
</feature>
<gene>
    <name evidence="13" type="primary">ATP6</name>
</gene>
<dbReference type="PANTHER" id="PTHR11410:SF0">
    <property type="entry name" value="ATP SYNTHASE SUBUNIT A"/>
    <property type="match status" value="1"/>
</dbReference>
<keyword evidence="4" id="KW-0138">CF(0)</keyword>
<evidence type="ECO:0000256" key="9">
    <source>
        <dbReference type="ARBA" id="ARBA00023136"/>
    </source>
</evidence>
<organism evidence="13">
    <name type="scientific">Tonicina zschaui</name>
    <dbReference type="NCBI Taxonomy" id="2719129"/>
    <lineage>
        <taxon>Eukaryota</taxon>
        <taxon>Metazoa</taxon>
        <taxon>Spiralia</taxon>
        <taxon>Lophotrochozoa</taxon>
        <taxon>Mollusca</taxon>
        <taxon>Polyplacophora</taxon>
        <taxon>Neoloricata</taxon>
        <taxon>Chitonida</taxon>
        <taxon>Chitonina</taxon>
        <taxon>Ischnochitonidae</taxon>
        <taxon>Tonicina</taxon>
    </lineage>
</organism>
<comment type="subcellular location">
    <subcellularLocation>
        <location evidence="1">Membrane</location>
        <topology evidence="1">Multi-pass membrane protein</topology>
    </subcellularLocation>
    <subcellularLocation>
        <location evidence="11">Mitochondrion inner membrane</location>
        <topology evidence="11">Multi-pass membrane protein</topology>
    </subcellularLocation>
</comment>
<dbReference type="AlphaFoldDB" id="A0A6H1PGK7"/>
<keyword evidence="10" id="KW-0066">ATP synthesis</keyword>
<keyword evidence="7 12" id="KW-1133">Transmembrane helix</keyword>
<evidence type="ECO:0000256" key="11">
    <source>
        <dbReference type="RuleBase" id="RU004450"/>
    </source>
</evidence>
<dbReference type="CDD" id="cd00310">
    <property type="entry name" value="ATP-synt_Fo_a_6"/>
    <property type="match status" value="1"/>
</dbReference>
<dbReference type="PRINTS" id="PR00123">
    <property type="entry name" value="ATPASEA"/>
</dbReference>
<feature type="transmembrane region" description="Helical" evidence="12">
    <location>
        <begin position="102"/>
        <end position="122"/>
    </location>
</feature>
<evidence type="ECO:0000256" key="6">
    <source>
        <dbReference type="ARBA" id="ARBA00022781"/>
    </source>
</evidence>
<evidence type="ECO:0000256" key="10">
    <source>
        <dbReference type="ARBA" id="ARBA00023310"/>
    </source>
</evidence>
<feature type="transmembrane region" description="Helical" evidence="12">
    <location>
        <begin position="142"/>
        <end position="161"/>
    </location>
</feature>
<evidence type="ECO:0000256" key="3">
    <source>
        <dbReference type="ARBA" id="ARBA00022448"/>
    </source>
</evidence>
<dbReference type="GO" id="GO:0045259">
    <property type="term" value="C:proton-transporting ATP synthase complex"/>
    <property type="evidence" value="ECO:0007669"/>
    <property type="project" value="UniProtKB-KW"/>
</dbReference>
<reference evidence="13" key="1">
    <citation type="journal article" date="2020" name="BMC Evol. Biol.">
        <title>A mitogenomic phylogeny of chitons (Mollusca: Polyplacophora).</title>
        <authorList>
            <person name="Irisarri I."/>
            <person name="Uribe J.E."/>
            <person name="Eernisse D.J."/>
            <person name="Zardoya R."/>
        </authorList>
    </citation>
    <scope>NUCLEOTIDE SEQUENCE</scope>
</reference>
<evidence type="ECO:0000313" key="13">
    <source>
        <dbReference type="EMBL" id="QIZ12532.1"/>
    </source>
</evidence>
<geneLocation type="mitochondrion" evidence="13"/>
<keyword evidence="13" id="KW-0496">Mitochondrion</keyword>
<keyword evidence="9 12" id="KW-0472">Membrane</keyword>
<evidence type="ECO:0000256" key="4">
    <source>
        <dbReference type="ARBA" id="ARBA00022547"/>
    </source>
</evidence>
<dbReference type="Pfam" id="PF00119">
    <property type="entry name" value="ATP-synt_A"/>
    <property type="match status" value="1"/>
</dbReference>
<comment type="similarity">
    <text evidence="2">Belongs to the ATPase A chain family.</text>
</comment>
<dbReference type="InterPro" id="IPR035908">
    <property type="entry name" value="F0_ATP_A_sf"/>
</dbReference>
<dbReference type="InterPro" id="IPR000568">
    <property type="entry name" value="ATP_synth_F0_asu"/>
</dbReference>
<keyword evidence="5 12" id="KW-0812">Transmembrane</keyword>
<evidence type="ECO:0000256" key="8">
    <source>
        <dbReference type="ARBA" id="ARBA00023065"/>
    </source>
</evidence>
<evidence type="ECO:0000256" key="2">
    <source>
        <dbReference type="ARBA" id="ARBA00006810"/>
    </source>
</evidence>
<dbReference type="SUPFAM" id="SSF81336">
    <property type="entry name" value="F1F0 ATP synthase subunit A"/>
    <property type="match status" value="1"/>
</dbReference>
<proteinExistence type="inferred from homology"/>
<evidence type="ECO:0000256" key="1">
    <source>
        <dbReference type="ARBA" id="ARBA00004141"/>
    </source>
</evidence>